<accession>A0AAD8LWG1</accession>
<comment type="similarity">
    <text evidence="1">Belongs to the peptidase M24 family.</text>
</comment>
<dbReference type="InterPro" id="IPR036005">
    <property type="entry name" value="Creatinase/aminopeptidase-like"/>
</dbReference>
<evidence type="ECO:0000313" key="3">
    <source>
        <dbReference type="EMBL" id="KAK1351571.1"/>
    </source>
</evidence>
<dbReference type="Gene3D" id="3.90.230.10">
    <property type="entry name" value="Creatinase/methionine aminopeptidase superfamily"/>
    <property type="match status" value="1"/>
</dbReference>
<proteinExistence type="inferred from homology"/>
<dbReference type="SUPFAM" id="SSF55920">
    <property type="entry name" value="Creatinase/aminopeptidase"/>
    <property type="match status" value="1"/>
</dbReference>
<gene>
    <name evidence="3" type="ORF">POM88_054258</name>
</gene>
<comment type="caution">
    <text evidence="3">The sequence shown here is derived from an EMBL/GenBank/DDBJ whole genome shotgun (WGS) entry which is preliminary data.</text>
</comment>
<organism evidence="3 4">
    <name type="scientific">Heracleum sosnowskyi</name>
    <dbReference type="NCBI Taxonomy" id="360622"/>
    <lineage>
        <taxon>Eukaryota</taxon>
        <taxon>Viridiplantae</taxon>
        <taxon>Streptophyta</taxon>
        <taxon>Embryophyta</taxon>
        <taxon>Tracheophyta</taxon>
        <taxon>Spermatophyta</taxon>
        <taxon>Magnoliopsida</taxon>
        <taxon>eudicotyledons</taxon>
        <taxon>Gunneridae</taxon>
        <taxon>Pentapetalae</taxon>
        <taxon>asterids</taxon>
        <taxon>campanulids</taxon>
        <taxon>Apiales</taxon>
        <taxon>Apiaceae</taxon>
        <taxon>Apioideae</taxon>
        <taxon>apioid superclade</taxon>
        <taxon>Tordylieae</taxon>
        <taxon>Tordyliinae</taxon>
        <taxon>Heracleum</taxon>
    </lineage>
</organism>
<protein>
    <submittedName>
        <fullName evidence="3">Metallopeptidase M24 family protein</fullName>
    </submittedName>
</protein>
<dbReference type="CDD" id="cd01089">
    <property type="entry name" value="PA2G4-like"/>
    <property type="match status" value="1"/>
</dbReference>
<evidence type="ECO:0000259" key="2">
    <source>
        <dbReference type="Pfam" id="PF00557"/>
    </source>
</evidence>
<reference evidence="3" key="2">
    <citation type="submission" date="2023-05" db="EMBL/GenBank/DDBJ databases">
        <authorList>
            <person name="Schelkunov M.I."/>
        </authorList>
    </citation>
    <scope>NUCLEOTIDE SEQUENCE</scope>
    <source>
        <strain evidence="3">Hsosn_3</strain>
        <tissue evidence="3">Leaf</tissue>
    </source>
</reference>
<sequence length="208" mass="22589">MSDEEREEVELDLSSPEVVTKYKLAAETVNKALQLVLSECRPNAKIVDICEKGDSYITTQTSNMYKNVKKKVEKGIAFPTCLSVNNTVCHFSPLASDETVLEEGDVIKIDMGCHIDGFIAVVAHSHVLQQGKVTGKAADVLAAANTAAEVALRLVRLGKKQTHCCSSNPSTSTIATLHSPCPHTILFHRIIISSSEALIFIHIAEFVV</sequence>
<dbReference type="AlphaFoldDB" id="A0AAD8LWG1"/>
<dbReference type="EMBL" id="JAUIZM010000031">
    <property type="protein sequence ID" value="KAK1351571.1"/>
    <property type="molecule type" value="Genomic_DNA"/>
</dbReference>
<dbReference type="PANTHER" id="PTHR10804">
    <property type="entry name" value="PROTEASE FAMILY M24 METHIONYL AMINOPEPTIDASE, AMINOPEPTIDASE P"/>
    <property type="match status" value="1"/>
</dbReference>
<feature type="domain" description="Peptidase M24" evidence="2">
    <location>
        <begin position="21"/>
        <end position="159"/>
    </location>
</feature>
<evidence type="ECO:0000256" key="1">
    <source>
        <dbReference type="ARBA" id="ARBA00007319"/>
    </source>
</evidence>
<dbReference type="PRINTS" id="PR00599">
    <property type="entry name" value="MAPEPTIDASE"/>
</dbReference>
<dbReference type="Proteomes" id="UP001237642">
    <property type="component" value="Unassembled WGS sequence"/>
</dbReference>
<dbReference type="InterPro" id="IPR000994">
    <property type="entry name" value="Pept_M24"/>
</dbReference>
<reference evidence="3" key="1">
    <citation type="submission" date="2023-02" db="EMBL/GenBank/DDBJ databases">
        <title>Genome of toxic invasive species Heracleum sosnowskyi carries increased number of genes despite the absence of recent whole-genome duplications.</title>
        <authorList>
            <person name="Schelkunov M."/>
            <person name="Shtratnikova V."/>
            <person name="Makarenko M."/>
            <person name="Klepikova A."/>
            <person name="Omelchenko D."/>
            <person name="Novikova G."/>
            <person name="Obukhova E."/>
            <person name="Bogdanov V."/>
            <person name="Penin A."/>
            <person name="Logacheva M."/>
        </authorList>
    </citation>
    <scope>NUCLEOTIDE SEQUENCE</scope>
    <source>
        <strain evidence="3">Hsosn_3</strain>
        <tissue evidence="3">Leaf</tissue>
    </source>
</reference>
<evidence type="ECO:0000313" key="4">
    <source>
        <dbReference type="Proteomes" id="UP001237642"/>
    </source>
</evidence>
<dbReference type="InterPro" id="IPR047113">
    <property type="entry name" value="PA2G4/ARX1"/>
</dbReference>
<dbReference type="Pfam" id="PF00557">
    <property type="entry name" value="Peptidase_M24"/>
    <property type="match status" value="1"/>
</dbReference>
<dbReference type="PANTHER" id="PTHR10804:SF11">
    <property type="entry name" value="PROLIFERATION-ASSOCIATED PROTEIN 2G4"/>
    <property type="match status" value="1"/>
</dbReference>
<dbReference type="InterPro" id="IPR001714">
    <property type="entry name" value="Pept_M24_MAP"/>
</dbReference>
<keyword evidence="4" id="KW-1185">Reference proteome</keyword>
<name>A0AAD8LWG1_9APIA</name>